<accession>A0A399EKZ8</accession>
<evidence type="ECO:0000256" key="8">
    <source>
        <dbReference type="SAM" id="Phobius"/>
    </source>
</evidence>
<name>A0A399EKZ8_9DEIN</name>
<keyword evidence="7 8" id="KW-0472">Membrane</keyword>
<keyword evidence="4" id="KW-0547">Nucleotide-binding</keyword>
<dbReference type="InterPro" id="IPR043760">
    <property type="entry name" value="PycTM_dom"/>
</dbReference>
<dbReference type="Pfam" id="PF18967">
    <property type="entry name" value="PycTM"/>
    <property type="match status" value="1"/>
</dbReference>
<feature type="transmembrane region" description="Helical" evidence="8">
    <location>
        <begin position="128"/>
        <end position="150"/>
    </location>
</feature>
<feature type="domain" description="Pycsar effector protein" evidence="9">
    <location>
        <begin position="6"/>
        <end position="148"/>
    </location>
</feature>
<keyword evidence="3 8" id="KW-0812">Transmembrane</keyword>
<evidence type="ECO:0000256" key="5">
    <source>
        <dbReference type="ARBA" id="ARBA00022989"/>
    </source>
</evidence>
<dbReference type="Proteomes" id="UP000265715">
    <property type="component" value="Unassembled WGS sequence"/>
</dbReference>
<evidence type="ECO:0000256" key="1">
    <source>
        <dbReference type="ARBA" id="ARBA00004236"/>
    </source>
</evidence>
<evidence type="ECO:0000256" key="7">
    <source>
        <dbReference type="ARBA" id="ARBA00023136"/>
    </source>
</evidence>
<evidence type="ECO:0000313" key="10">
    <source>
        <dbReference type="EMBL" id="RIH83769.1"/>
    </source>
</evidence>
<feature type="transmembrane region" description="Helical" evidence="8">
    <location>
        <begin position="27"/>
        <end position="45"/>
    </location>
</feature>
<keyword evidence="5 8" id="KW-1133">Transmembrane helix</keyword>
<dbReference type="EMBL" id="QXDL01000085">
    <property type="protein sequence ID" value="RIH83769.1"/>
    <property type="molecule type" value="Genomic_DNA"/>
</dbReference>
<reference evidence="10 11" key="1">
    <citation type="submission" date="2018-08" db="EMBL/GenBank/DDBJ databases">
        <title>Meiothermus terrae DSM 26712 genome sequencing project.</title>
        <authorList>
            <person name="Da Costa M.S."/>
            <person name="Albuquerque L."/>
            <person name="Raposo P."/>
            <person name="Froufe H.J.C."/>
            <person name="Barroso C.S."/>
            <person name="Egas C."/>
        </authorList>
    </citation>
    <scope>NUCLEOTIDE SEQUENCE [LARGE SCALE GENOMIC DNA]</scope>
    <source>
        <strain evidence="10 11">DSM 26712</strain>
    </source>
</reference>
<sequence>MTRTDHVWQIRDALDADVQFADAKAEFIIGLAALGAGLLAAQPPGLPTWKAALTGLTGFLLLGAIVCAVLSVRPRTAGRRRGTVFWGHVAAFKDPAAYREALEHGDLLEEVARQVFEVARVARRKYALVAYATNFLSGGLLVLWVGLVWAG</sequence>
<dbReference type="AlphaFoldDB" id="A0A399EKZ8"/>
<evidence type="ECO:0000259" key="9">
    <source>
        <dbReference type="Pfam" id="PF18967"/>
    </source>
</evidence>
<comment type="caution">
    <text evidence="10">The sequence shown here is derived from an EMBL/GenBank/DDBJ whole genome shotgun (WGS) entry which is preliminary data.</text>
</comment>
<comment type="subcellular location">
    <subcellularLocation>
        <location evidence="1">Cell membrane</location>
    </subcellularLocation>
</comment>
<keyword evidence="6" id="KW-0051">Antiviral defense</keyword>
<organism evidence="10 11">
    <name type="scientific">Calidithermus terrae</name>
    <dbReference type="NCBI Taxonomy" id="1408545"/>
    <lineage>
        <taxon>Bacteria</taxon>
        <taxon>Thermotogati</taxon>
        <taxon>Deinococcota</taxon>
        <taxon>Deinococci</taxon>
        <taxon>Thermales</taxon>
        <taxon>Thermaceae</taxon>
        <taxon>Calidithermus</taxon>
    </lineage>
</organism>
<evidence type="ECO:0000256" key="3">
    <source>
        <dbReference type="ARBA" id="ARBA00022692"/>
    </source>
</evidence>
<evidence type="ECO:0000256" key="6">
    <source>
        <dbReference type="ARBA" id="ARBA00023118"/>
    </source>
</evidence>
<dbReference type="GO" id="GO:0000166">
    <property type="term" value="F:nucleotide binding"/>
    <property type="evidence" value="ECO:0007669"/>
    <property type="project" value="UniProtKB-KW"/>
</dbReference>
<gene>
    <name evidence="10" type="ORF">Mterra_02181</name>
</gene>
<keyword evidence="2" id="KW-1003">Cell membrane</keyword>
<feature type="transmembrane region" description="Helical" evidence="8">
    <location>
        <begin position="51"/>
        <end position="72"/>
    </location>
</feature>
<protein>
    <recommendedName>
        <fullName evidence="9">Pycsar effector protein domain-containing protein</fullName>
    </recommendedName>
</protein>
<dbReference type="GO" id="GO:0051607">
    <property type="term" value="P:defense response to virus"/>
    <property type="evidence" value="ECO:0007669"/>
    <property type="project" value="UniProtKB-KW"/>
</dbReference>
<proteinExistence type="predicted"/>
<evidence type="ECO:0000256" key="4">
    <source>
        <dbReference type="ARBA" id="ARBA00022741"/>
    </source>
</evidence>
<evidence type="ECO:0000256" key="2">
    <source>
        <dbReference type="ARBA" id="ARBA00022475"/>
    </source>
</evidence>
<evidence type="ECO:0000313" key="11">
    <source>
        <dbReference type="Proteomes" id="UP000265715"/>
    </source>
</evidence>
<keyword evidence="11" id="KW-1185">Reference proteome</keyword>
<dbReference type="RefSeq" id="WP_119315243.1">
    <property type="nucleotide sequence ID" value="NZ_QXDL01000085.1"/>
</dbReference>
<dbReference type="GO" id="GO:0005886">
    <property type="term" value="C:plasma membrane"/>
    <property type="evidence" value="ECO:0007669"/>
    <property type="project" value="UniProtKB-SubCell"/>
</dbReference>